<proteinExistence type="predicted"/>
<protein>
    <submittedName>
        <fullName evidence="2">Uncharacterized protein</fullName>
    </submittedName>
</protein>
<organism evidence="1 2">
    <name type="scientific">Strongyloides venezuelensis</name>
    <name type="common">Threadworm</name>
    <dbReference type="NCBI Taxonomy" id="75913"/>
    <lineage>
        <taxon>Eukaryota</taxon>
        <taxon>Metazoa</taxon>
        <taxon>Ecdysozoa</taxon>
        <taxon>Nematoda</taxon>
        <taxon>Chromadorea</taxon>
        <taxon>Rhabditida</taxon>
        <taxon>Tylenchina</taxon>
        <taxon>Panagrolaimomorpha</taxon>
        <taxon>Strongyloidoidea</taxon>
        <taxon>Strongyloididae</taxon>
        <taxon>Strongyloides</taxon>
    </lineage>
</organism>
<name>A0A0K0FD01_STRVS</name>
<dbReference type="Proteomes" id="UP000035680">
    <property type="component" value="Unassembled WGS sequence"/>
</dbReference>
<reference evidence="2" key="2">
    <citation type="submission" date="2015-08" db="UniProtKB">
        <authorList>
            <consortium name="WormBaseParasite"/>
        </authorList>
    </citation>
    <scope>IDENTIFICATION</scope>
</reference>
<sequence>MTFFDYNGVTFSYKAQAEQYFNLLHKLELSKVNQKYWDSTSTKLKHRKSLLRSNSYISVKKIPILRHSGSLTERKHFFSESRNSLLELSRSSSIQSLTQPNNHLSLRRNGVSGSNNALWPRRHSVSGSTKDFLSGRNSVFGSSNDLSSGKNYISISTGDSSGRRKSLSMSRESLNNIVIGNEINEELFDKKI</sequence>
<reference evidence="1" key="1">
    <citation type="submission" date="2014-07" db="EMBL/GenBank/DDBJ databases">
        <authorList>
            <person name="Martin A.A"/>
            <person name="De Silva N."/>
        </authorList>
    </citation>
    <scope>NUCLEOTIDE SEQUENCE</scope>
</reference>
<dbReference type="AlphaFoldDB" id="A0A0K0FD01"/>
<keyword evidence="1" id="KW-1185">Reference proteome</keyword>
<evidence type="ECO:0000313" key="2">
    <source>
        <dbReference type="WBParaSite" id="SVE_0671900.1"/>
    </source>
</evidence>
<evidence type="ECO:0000313" key="1">
    <source>
        <dbReference type="Proteomes" id="UP000035680"/>
    </source>
</evidence>
<dbReference type="WBParaSite" id="SVE_0671900.1">
    <property type="protein sequence ID" value="SVE_0671900.1"/>
    <property type="gene ID" value="SVE_0671900"/>
</dbReference>
<accession>A0A0K0FD01</accession>